<dbReference type="PROSITE" id="PS50271">
    <property type="entry name" value="ZF_UBP"/>
    <property type="match status" value="1"/>
</dbReference>
<dbReference type="InterPro" id="IPR018200">
    <property type="entry name" value="USP_CS"/>
</dbReference>
<dbReference type="PANTHER" id="PTHR24006:SF781">
    <property type="entry name" value="LD34905P"/>
    <property type="match status" value="1"/>
</dbReference>
<dbReference type="Pfam" id="PF00443">
    <property type="entry name" value="UCH"/>
    <property type="match status" value="1"/>
</dbReference>
<evidence type="ECO:0000313" key="11">
    <source>
        <dbReference type="Proteomes" id="UP001187531"/>
    </source>
</evidence>
<keyword evidence="4" id="KW-0862">Zinc</keyword>
<dbReference type="InterPro" id="IPR001607">
    <property type="entry name" value="Znf_UBP"/>
</dbReference>
<name>A0AA88LLW0_ARTSF</name>
<feature type="region of interest" description="Disordered" evidence="7">
    <location>
        <begin position="65"/>
        <end position="85"/>
    </location>
</feature>
<feature type="region of interest" description="Disordered" evidence="7">
    <location>
        <begin position="1"/>
        <end position="31"/>
    </location>
</feature>
<keyword evidence="6" id="KW-0378">Hydrolase</keyword>
<keyword evidence="2" id="KW-0479">Metal-binding</keyword>
<feature type="domain" description="UBP-type" evidence="9">
    <location>
        <begin position="29"/>
        <end position="173"/>
    </location>
</feature>
<comment type="similarity">
    <text evidence="1 6">Belongs to the peptidase C19 family.</text>
</comment>
<gene>
    <name evidence="10" type="ORF">QYM36_007800</name>
</gene>
<dbReference type="GO" id="GO:0008270">
    <property type="term" value="F:zinc ion binding"/>
    <property type="evidence" value="ECO:0007669"/>
    <property type="project" value="UniProtKB-KW"/>
</dbReference>
<dbReference type="Proteomes" id="UP001187531">
    <property type="component" value="Unassembled WGS sequence"/>
</dbReference>
<dbReference type="GO" id="GO:0005634">
    <property type="term" value="C:nucleus"/>
    <property type="evidence" value="ECO:0007669"/>
    <property type="project" value="TreeGrafter"/>
</dbReference>
<dbReference type="GO" id="GO:0004843">
    <property type="term" value="F:cysteine-type deubiquitinase activity"/>
    <property type="evidence" value="ECO:0007669"/>
    <property type="project" value="UniProtKB-UniRule"/>
</dbReference>
<comment type="catalytic activity">
    <reaction evidence="6">
        <text>Thiol-dependent hydrolysis of ester, thioester, amide, peptide and isopeptide bonds formed by the C-terminal Gly of ubiquitin (a 76-residue protein attached to proteins as an intracellular targeting signal).</text>
        <dbReference type="EC" id="3.4.19.12"/>
    </reaction>
</comment>
<proteinExistence type="inferred from homology"/>
<feature type="compositionally biased region" description="Basic and acidic residues" evidence="7">
    <location>
        <begin position="72"/>
        <end position="85"/>
    </location>
</feature>
<dbReference type="GO" id="GO:0006508">
    <property type="term" value="P:proteolysis"/>
    <property type="evidence" value="ECO:0007669"/>
    <property type="project" value="UniProtKB-KW"/>
</dbReference>
<evidence type="ECO:0000256" key="2">
    <source>
        <dbReference type="ARBA" id="ARBA00022723"/>
    </source>
</evidence>
<feature type="region of interest" description="Disordered" evidence="7">
    <location>
        <begin position="457"/>
        <end position="586"/>
    </location>
</feature>
<evidence type="ECO:0000256" key="3">
    <source>
        <dbReference type="ARBA" id="ARBA00022771"/>
    </source>
</evidence>
<evidence type="ECO:0000313" key="10">
    <source>
        <dbReference type="EMBL" id="KAK2727065.1"/>
    </source>
</evidence>
<feature type="compositionally biased region" description="Basic and acidic residues" evidence="7">
    <location>
        <begin position="20"/>
        <end position="31"/>
    </location>
</feature>
<dbReference type="GO" id="GO:0016579">
    <property type="term" value="P:protein deubiquitination"/>
    <property type="evidence" value="ECO:0007669"/>
    <property type="project" value="InterPro"/>
</dbReference>
<feature type="compositionally biased region" description="Basic and acidic residues" evidence="7">
    <location>
        <begin position="509"/>
        <end position="538"/>
    </location>
</feature>
<dbReference type="Pfam" id="PF02148">
    <property type="entry name" value="zf-UBP"/>
    <property type="match status" value="1"/>
</dbReference>
<feature type="compositionally biased region" description="Basic residues" evidence="7">
    <location>
        <begin position="490"/>
        <end position="508"/>
    </location>
</feature>
<reference evidence="10" key="1">
    <citation type="submission" date="2023-07" db="EMBL/GenBank/DDBJ databases">
        <title>Chromosome-level genome assembly of Artemia franciscana.</title>
        <authorList>
            <person name="Jo E."/>
        </authorList>
    </citation>
    <scope>NUCLEOTIDE SEQUENCE</scope>
    <source>
        <tissue evidence="10">Whole body</tissue>
    </source>
</reference>
<feature type="compositionally biased region" description="Acidic residues" evidence="7">
    <location>
        <begin position="556"/>
        <end position="569"/>
    </location>
</feature>
<keyword evidence="6" id="KW-0788">Thiol protease</keyword>
<evidence type="ECO:0000256" key="5">
    <source>
        <dbReference type="PROSITE-ProRule" id="PRU00502"/>
    </source>
</evidence>
<dbReference type="EC" id="3.4.19.12" evidence="6"/>
<evidence type="ECO:0000256" key="6">
    <source>
        <dbReference type="RuleBase" id="RU366025"/>
    </source>
</evidence>
<evidence type="ECO:0000259" key="9">
    <source>
        <dbReference type="PROSITE" id="PS50271"/>
    </source>
</evidence>
<dbReference type="AlphaFoldDB" id="A0AA88LLW0"/>
<dbReference type="InterPro" id="IPR050164">
    <property type="entry name" value="Peptidase_C19"/>
</dbReference>
<dbReference type="EMBL" id="JAVRJZ010000001">
    <property type="protein sequence ID" value="KAK2727065.1"/>
    <property type="molecule type" value="Genomic_DNA"/>
</dbReference>
<dbReference type="InterPro" id="IPR038765">
    <property type="entry name" value="Papain-like_cys_pep_sf"/>
</dbReference>
<dbReference type="GO" id="GO:0005829">
    <property type="term" value="C:cytosol"/>
    <property type="evidence" value="ECO:0007669"/>
    <property type="project" value="TreeGrafter"/>
</dbReference>
<dbReference type="PROSITE" id="PS00973">
    <property type="entry name" value="USP_2"/>
    <property type="match status" value="1"/>
</dbReference>
<feature type="compositionally biased region" description="Basic residues" evidence="7">
    <location>
        <begin position="1"/>
        <end position="11"/>
    </location>
</feature>
<keyword evidence="3 5" id="KW-0863">Zinc-finger</keyword>
<dbReference type="InterPro" id="IPR013083">
    <property type="entry name" value="Znf_RING/FYVE/PHD"/>
</dbReference>
<evidence type="ECO:0000259" key="8">
    <source>
        <dbReference type="PROSITE" id="PS50235"/>
    </source>
</evidence>
<dbReference type="SUPFAM" id="SSF57850">
    <property type="entry name" value="RING/U-box"/>
    <property type="match status" value="1"/>
</dbReference>
<protein>
    <recommendedName>
        <fullName evidence="6">Ubiquitin carboxyl-terminal hydrolase</fullName>
        <ecNumber evidence="6">3.4.19.12</ecNumber>
    </recommendedName>
</protein>
<feature type="compositionally biased region" description="Polar residues" evidence="7">
    <location>
        <begin position="570"/>
        <end position="584"/>
    </location>
</feature>
<dbReference type="InterPro" id="IPR001394">
    <property type="entry name" value="Peptidase_C19_UCH"/>
</dbReference>
<evidence type="ECO:0000256" key="1">
    <source>
        <dbReference type="ARBA" id="ARBA00009085"/>
    </source>
</evidence>
<dbReference type="Gene3D" id="3.30.40.10">
    <property type="entry name" value="Zinc/RING finger domain, C3HC4 (zinc finger)"/>
    <property type="match status" value="1"/>
</dbReference>
<keyword evidence="6" id="KW-0645">Protease</keyword>
<keyword evidence="11" id="KW-1185">Reference proteome</keyword>
<dbReference type="PANTHER" id="PTHR24006">
    <property type="entry name" value="UBIQUITIN CARBOXYL-TERMINAL HYDROLASE"/>
    <property type="match status" value="1"/>
</dbReference>
<dbReference type="SUPFAM" id="SSF54001">
    <property type="entry name" value="Cysteine proteinases"/>
    <property type="match status" value="1"/>
</dbReference>
<comment type="caution">
    <text evidence="10">The sequence shown here is derived from an EMBL/GenBank/DDBJ whole genome shotgun (WGS) entry which is preliminary data.</text>
</comment>
<feature type="domain" description="USP" evidence="8">
    <location>
        <begin position="236"/>
        <end position="919"/>
    </location>
</feature>
<dbReference type="PROSITE" id="PS50235">
    <property type="entry name" value="USP_3"/>
    <property type="match status" value="1"/>
</dbReference>
<evidence type="ECO:0000256" key="4">
    <source>
        <dbReference type="ARBA" id="ARBA00022833"/>
    </source>
</evidence>
<accession>A0AA88LLW0</accession>
<dbReference type="Gene3D" id="3.90.70.10">
    <property type="entry name" value="Cysteine proteinases"/>
    <property type="match status" value="2"/>
</dbReference>
<keyword evidence="6" id="KW-0833">Ubl conjugation pathway</keyword>
<evidence type="ECO:0000256" key="7">
    <source>
        <dbReference type="SAM" id="MobiDB-lite"/>
    </source>
</evidence>
<organism evidence="10 11">
    <name type="scientific">Artemia franciscana</name>
    <name type="common">Brine shrimp</name>
    <name type="synonym">Artemia sanfranciscana</name>
    <dbReference type="NCBI Taxonomy" id="6661"/>
    <lineage>
        <taxon>Eukaryota</taxon>
        <taxon>Metazoa</taxon>
        <taxon>Ecdysozoa</taxon>
        <taxon>Arthropoda</taxon>
        <taxon>Crustacea</taxon>
        <taxon>Branchiopoda</taxon>
        <taxon>Anostraca</taxon>
        <taxon>Artemiidae</taxon>
        <taxon>Artemia</taxon>
    </lineage>
</organism>
<dbReference type="InterPro" id="IPR028889">
    <property type="entry name" value="USP"/>
</dbReference>
<dbReference type="PROSITE" id="PS00972">
    <property type="entry name" value="USP_1"/>
    <property type="match status" value="1"/>
</dbReference>
<sequence length="920" mass="103252">MAKKHSKKKRHSENQSSSDSDSKDSYKTQECQHLRTGVDRVTLRKYLKQGTVFGVCSGCKSVDSVPPNEEVDVQKENIDQKDGDEADKDIATVKKITEKSVWICMNCGYQGCGKSHEQHAYQHYKQPRTGCHSVAVDTTTWIAWCYACDNDVLQSPKLQEAITFLRKLAEKSPKEKGSSVKSNIRKTHSLSLDTVSLHEKEGTNILQKEPKTELTPKDLKNLKNAEHALSSLPKVKGLSNLGNTCFFNSVIQIMSQTHLLSNLVDIYNPEGTVLTIKGGSLPTGAEPGKTENIVLYEEIQITLQEKKPLTLSFCSFLKDMHRQGRGGIHRGTGSNIVNPGPLLSQIRKKSPMFRDSDQHDSQELLRHFLDGLKTDELERNRASILRKYGLSERTKKDQVNPEFLGKLKFYDRQVSHTLVDQIFSGQLISTLVCETCKDKSQRLENFLDLSLSISEEKPSRPAWKKKPLDDDDEDSTALGCFKINNGPSKHQLKKGKKAAKTQKKKLKNRKEPQSVDEEKEKNDKGKEEKEDIKAKEKMESDEEDDSVVTTKSPGESPDESDADVEDNAETESLTSRTASTQNDGDTYEIQEEEIENLKKDIEGLDLANAPTREKKRMSGLPNTLPKAEKRLHVSNEELFTSERSFNPGVNSDHKTGEDMSFSRKKAEWYARSLSAIAPRYQPKNGECSILSGLNQFTAPELLFGTNSIVCEGCTKRQKKKGHGNESSVHSPARKQLLIFIPPAILTIHLKRFTHCGTTLKKVNRHVGFPLILDLAPFCSAASSGISTVSSNQNHILYSLYGVVEHSGRLDSGHYTACVKVRPMDGDPKQFLRTMSCSTSDIDTLIESMTDERPQTPDLLKELPSDFGRSSSEFSESDLDNLGIKIPSSKWYYVSDTQVNSVDIDRVLKSQAYLLFYERIY</sequence>